<dbReference type="EnsemblBacteria" id="ABL73102">
    <property type="protein sequence ID" value="ABL73102"/>
    <property type="gene ID" value="Pden_5042"/>
</dbReference>
<feature type="region of interest" description="Disordered" evidence="1">
    <location>
        <begin position="70"/>
        <end position="96"/>
    </location>
</feature>
<keyword evidence="2" id="KW-0614">Plasmid</keyword>
<name>A1BC58_PARDP</name>
<geneLocation type="plasmid" evidence="3">
    <name>pPD1222</name>
</geneLocation>
<evidence type="ECO:0000256" key="1">
    <source>
        <dbReference type="SAM" id="MobiDB-lite"/>
    </source>
</evidence>
<accession>A1BC58</accession>
<gene>
    <name evidence="2" type="ordered locus">Pden_5042</name>
</gene>
<dbReference type="Proteomes" id="UP000000361">
    <property type="component" value="Chromosome 1"/>
</dbReference>
<protein>
    <submittedName>
        <fullName evidence="2">Uncharacterized protein</fullName>
    </submittedName>
</protein>
<keyword evidence="3" id="KW-1185">Reference proteome</keyword>
<dbReference type="HOGENOM" id="CLU_2357167_0_0_5"/>
<dbReference type="EMBL" id="CP000491">
    <property type="protein sequence ID" value="ABL73102.1"/>
    <property type="molecule type" value="Genomic_DNA"/>
</dbReference>
<evidence type="ECO:0000313" key="3">
    <source>
        <dbReference type="Proteomes" id="UP000000361"/>
    </source>
</evidence>
<proteinExistence type="predicted"/>
<dbReference type="KEGG" id="pde:Pden_5042"/>
<sequence>MARAGNIGEGLYHASPRGASPLAMPAGIVPADSGSAIGISAPPSATSPAKRAIFGISALSRAGFAAPAYRLPHRRKRKARPAVRPAQGPVSPRSFP</sequence>
<dbReference type="AlphaFoldDB" id="A1BC58"/>
<feature type="compositionally biased region" description="Basic residues" evidence="1">
    <location>
        <begin position="71"/>
        <end position="81"/>
    </location>
</feature>
<evidence type="ECO:0000313" key="2">
    <source>
        <dbReference type="EMBL" id="ABL73102.1"/>
    </source>
</evidence>
<reference evidence="3" key="1">
    <citation type="submission" date="2006-12" db="EMBL/GenBank/DDBJ databases">
        <title>Complete sequence of plasmid 1 of Paracoccus denitrificans PD1222.</title>
        <authorList>
            <person name="Copeland A."/>
            <person name="Lucas S."/>
            <person name="Lapidus A."/>
            <person name="Barry K."/>
            <person name="Detter J.C."/>
            <person name="Glavina del Rio T."/>
            <person name="Hammon N."/>
            <person name="Israni S."/>
            <person name="Dalin E."/>
            <person name="Tice H."/>
            <person name="Pitluck S."/>
            <person name="Munk A.C."/>
            <person name="Brettin T."/>
            <person name="Bruce D."/>
            <person name="Han C."/>
            <person name="Tapia R."/>
            <person name="Gilna P."/>
            <person name="Schmutz J."/>
            <person name="Larimer F."/>
            <person name="Land M."/>
            <person name="Hauser L."/>
            <person name="Kyrpides N."/>
            <person name="Lykidis A."/>
            <person name="Spiro S."/>
            <person name="Richardson D.J."/>
            <person name="Moir J.W.B."/>
            <person name="Ferguson S.J."/>
            <person name="van Spanning R.J.M."/>
            <person name="Richardson P."/>
        </authorList>
    </citation>
    <scope>NUCLEOTIDE SEQUENCE [LARGE SCALE GENOMIC DNA]</scope>
    <source>
        <strain evidence="3">Pd 1222</strain>
        <plasmid evidence="3">pPD1222</plasmid>
    </source>
</reference>
<organism evidence="2 3">
    <name type="scientific">Paracoccus denitrificans (strain Pd 1222)</name>
    <dbReference type="NCBI Taxonomy" id="318586"/>
    <lineage>
        <taxon>Bacteria</taxon>
        <taxon>Pseudomonadati</taxon>
        <taxon>Pseudomonadota</taxon>
        <taxon>Alphaproteobacteria</taxon>
        <taxon>Rhodobacterales</taxon>
        <taxon>Paracoccaceae</taxon>
        <taxon>Paracoccus</taxon>
    </lineage>
</organism>